<protein>
    <submittedName>
        <fullName evidence="2">NR LBD domain-containing protein</fullName>
    </submittedName>
</protein>
<name>A0A7E4UL62_PANRE</name>
<dbReference type="AlphaFoldDB" id="A0A7E4UL62"/>
<dbReference type="Proteomes" id="UP000492821">
    <property type="component" value="Unassembled WGS sequence"/>
</dbReference>
<dbReference type="WBParaSite" id="Pan_g10046.t1">
    <property type="protein sequence ID" value="Pan_g10046.t1"/>
    <property type="gene ID" value="Pan_g10046"/>
</dbReference>
<keyword evidence="1" id="KW-1185">Reference proteome</keyword>
<evidence type="ECO:0000313" key="2">
    <source>
        <dbReference type="WBParaSite" id="Pan_g10046.t1"/>
    </source>
</evidence>
<proteinExistence type="predicted"/>
<organism evidence="1 2">
    <name type="scientific">Panagrellus redivivus</name>
    <name type="common">Microworm</name>
    <dbReference type="NCBI Taxonomy" id="6233"/>
    <lineage>
        <taxon>Eukaryota</taxon>
        <taxon>Metazoa</taxon>
        <taxon>Ecdysozoa</taxon>
        <taxon>Nematoda</taxon>
        <taxon>Chromadorea</taxon>
        <taxon>Rhabditida</taxon>
        <taxon>Tylenchina</taxon>
        <taxon>Panagrolaimomorpha</taxon>
        <taxon>Panagrolaimoidea</taxon>
        <taxon>Panagrolaimidae</taxon>
        <taxon>Panagrellus</taxon>
    </lineage>
</organism>
<sequence>MAFAAVSTSSPLQVTSNLKPYQYVSIKYRDLHYQFYLPPENELAVTMTAFQRIFGQKPSLFEVTTMEELIGKALEFVKNSIAVNQTVSDWDCYEIAKHNVETFVAIIGAYCCSRYPENINTPVFHILLGTRLHINEMMQRLDFKKMTEETLAILIAMAFTKPTPGVKIESIGALAEFRNAICLYLFSDFNECDNVRNEYGLHKFFS</sequence>
<evidence type="ECO:0000313" key="1">
    <source>
        <dbReference type="Proteomes" id="UP000492821"/>
    </source>
</evidence>
<accession>A0A7E4UL62</accession>
<reference evidence="1" key="1">
    <citation type="journal article" date="2013" name="Genetics">
        <title>The draft genome and transcriptome of Panagrellus redivivus are shaped by the harsh demands of a free-living lifestyle.</title>
        <authorList>
            <person name="Srinivasan J."/>
            <person name="Dillman A.R."/>
            <person name="Macchietto M.G."/>
            <person name="Heikkinen L."/>
            <person name="Lakso M."/>
            <person name="Fracchia K.M."/>
            <person name="Antoshechkin I."/>
            <person name="Mortazavi A."/>
            <person name="Wong G."/>
            <person name="Sternberg P.W."/>
        </authorList>
    </citation>
    <scope>NUCLEOTIDE SEQUENCE [LARGE SCALE GENOMIC DNA]</scope>
    <source>
        <strain evidence="1">MT8872</strain>
    </source>
</reference>
<reference evidence="2" key="2">
    <citation type="submission" date="2020-10" db="UniProtKB">
        <authorList>
            <consortium name="WormBaseParasite"/>
        </authorList>
    </citation>
    <scope>IDENTIFICATION</scope>
</reference>